<dbReference type="InterPro" id="IPR002100">
    <property type="entry name" value="TF_MADSbox"/>
</dbReference>
<evidence type="ECO:0000256" key="5">
    <source>
        <dbReference type="ARBA" id="ARBA00023242"/>
    </source>
</evidence>
<comment type="caution">
    <text evidence="7">The sequence shown here is derived from an EMBL/GenBank/DDBJ whole genome shotgun (WGS) entry which is preliminary data.</text>
</comment>
<protein>
    <recommendedName>
        <fullName evidence="6">MADS-box domain-containing protein</fullName>
    </recommendedName>
</protein>
<evidence type="ECO:0000313" key="7">
    <source>
        <dbReference type="EMBL" id="KAJ6403651.1"/>
    </source>
</evidence>
<evidence type="ECO:0000313" key="8">
    <source>
        <dbReference type="Proteomes" id="UP001162972"/>
    </source>
</evidence>
<dbReference type="GO" id="GO:0000981">
    <property type="term" value="F:DNA-binding transcription factor activity, RNA polymerase II-specific"/>
    <property type="evidence" value="ECO:0007669"/>
    <property type="project" value="InterPro"/>
</dbReference>
<dbReference type="Gene3D" id="3.40.1810.10">
    <property type="entry name" value="Transcription factor, MADS-box"/>
    <property type="match status" value="1"/>
</dbReference>
<dbReference type="GO" id="GO:0046983">
    <property type="term" value="F:protein dimerization activity"/>
    <property type="evidence" value="ECO:0007669"/>
    <property type="project" value="InterPro"/>
</dbReference>
<keyword evidence="5" id="KW-0539">Nucleus</keyword>
<evidence type="ECO:0000256" key="4">
    <source>
        <dbReference type="ARBA" id="ARBA00023163"/>
    </source>
</evidence>
<dbReference type="GO" id="GO:0000978">
    <property type="term" value="F:RNA polymerase II cis-regulatory region sequence-specific DNA binding"/>
    <property type="evidence" value="ECO:0007669"/>
    <property type="project" value="TreeGrafter"/>
</dbReference>
<dbReference type="EMBL" id="JAPFFJ010000017">
    <property type="protein sequence ID" value="KAJ6403651.1"/>
    <property type="molecule type" value="Genomic_DNA"/>
</dbReference>
<dbReference type="GO" id="GO:0045944">
    <property type="term" value="P:positive regulation of transcription by RNA polymerase II"/>
    <property type="evidence" value="ECO:0007669"/>
    <property type="project" value="InterPro"/>
</dbReference>
<dbReference type="Pfam" id="PF00319">
    <property type="entry name" value="SRF-TF"/>
    <property type="match status" value="1"/>
</dbReference>
<dbReference type="PROSITE" id="PS50066">
    <property type="entry name" value="MADS_BOX_2"/>
    <property type="match status" value="1"/>
</dbReference>
<dbReference type="AlphaFoldDB" id="A0AAD6JEF9"/>
<keyword evidence="3" id="KW-0238">DNA-binding</keyword>
<accession>A0AAD6JEF9</accession>
<evidence type="ECO:0000256" key="3">
    <source>
        <dbReference type="ARBA" id="ARBA00023125"/>
    </source>
</evidence>
<sequence length="414" mass="46736">MELIRKEKSRMLTFRKRKAGLLKKASEFSILCGVDACVIIFGPKLKDDRQPVAPETWPPNSEEVRCIINRYKGSDQPRRCYQVSDYFADKKKQIDSELARLHRQILKAKYPAWDDRLNSLYADQLRVLAGQLDAKIDLADKKLGSFNVNQYAMGAPGVTATSLIPSVSHGMDSYMESRDDNFPQLIHDSKPFDAQPPMVFYPEQSSYMTNLLERKHSSNGYSTDLQVYHEPGPLNDQLPVHFQSKQTSHGTAMNASFWESNNGSCYSTDLQLYLEPNPLNVPPPLHFQPKQNAHRTSAYLHAMEDAIMKMACDQNTSDQFGCKLSGGSNLPYVNCTPCTWDNVWFNNAGSSVSYIAPTRQPILPSIQIPMSSFPHQMQSSEASDFTGNLEFEGKGQGLQLDAFRILNIFLQIML</sequence>
<evidence type="ECO:0000256" key="2">
    <source>
        <dbReference type="ARBA" id="ARBA00023015"/>
    </source>
</evidence>
<dbReference type="Proteomes" id="UP001162972">
    <property type="component" value="Chromosome 2"/>
</dbReference>
<dbReference type="SMART" id="SM00432">
    <property type="entry name" value="MADS"/>
    <property type="match status" value="1"/>
</dbReference>
<dbReference type="GO" id="GO:0005634">
    <property type="term" value="C:nucleus"/>
    <property type="evidence" value="ECO:0007669"/>
    <property type="project" value="UniProtKB-SubCell"/>
</dbReference>
<keyword evidence="8" id="KW-1185">Reference proteome</keyword>
<keyword evidence="4" id="KW-0804">Transcription</keyword>
<dbReference type="SUPFAM" id="SSF55455">
    <property type="entry name" value="SRF-like"/>
    <property type="match status" value="1"/>
</dbReference>
<feature type="domain" description="MADS-box" evidence="6">
    <location>
        <begin position="1"/>
        <end position="44"/>
    </location>
</feature>
<keyword evidence="2" id="KW-0805">Transcription regulation</keyword>
<dbReference type="CDD" id="cd00266">
    <property type="entry name" value="MADS_SRF_like"/>
    <property type="match status" value="1"/>
</dbReference>
<name>A0AAD6JEF9_9ROSI</name>
<comment type="subcellular location">
    <subcellularLocation>
        <location evidence="1">Nucleus</location>
    </subcellularLocation>
</comment>
<evidence type="ECO:0000259" key="6">
    <source>
        <dbReference type="PROSITE" id="PS50066"/>
    </source>
</evidence>
<reference evidence="7 8" key="1">
    <citation type="journal article" date="2023" name="Int. J. Mol. Sci.">
        <title>De Novo Assembly and Annotation of 11 Diverse Shrub Willow (Salix) Genomes Reveals Novel Gene Organization in Sex-Linked Regions.</title>
        <authorList>
            <person name="Hyden B."/>
            <person name="Feng K."/>
            <person name="Yates T.B."/>
            <person name="Jawdy S."/>
            <person name="Cereghino C."/>
            <person name="Smart L.B."/>
            <person name="Muchero W."/>
        </authorList>
    </citation>
    <scope>NUCLEOTIDE SEQUENCE [LARGE SCALE GENOMIC DNA]</scope>
    <source>
        <tissue evidence="7">Shoot tip</tissue>
    </source>
</reference>
<dbReference type="InterPro" id="IPR036879">
    <property type="entry name" value="TF_MADSbox_sf"/>
</dbReference>
<gene>
    <name evidence="7" type="ORF">OIU84_011954</name>
</gene>
<dbReference type="PANTHER" id="PTHR11945:SF176">
    <property type="entry name" value="MADS-BOX TRANSCRIPTION FACTOR FAMILY PROTEIN"/>
    <property type="match status" value="1"/>
</dbReference>
<dbReference type="PANTHER" id="PTHR11945">
    <property type="entry name" value="MADS BOX PROTEIN"/>
    <property type="match status" value="1"/>
</dbReference>
<proteinExistence type="predicted"/>
<evidence type="ECO:0000256" key="1">
    <source>
        <dbReference type="ARBA" id="ARBA00004123"/>
    </source>
</evidence>
<dbReference type="InterPro" id="IPR033897">
    <property type="entry name" value="SRF-like_MADS-box"/>
</dbReference>
<organism evidence="7 8">
    <name type="scientific">Salix udensis</name>
    <dbReference type="NCBI Taxonomy" id="889485"/>
    <lineage>
        <taxon>Eukaryota</taxon>
        <taxon>Viridiplantae</taxon>
        <taxon>Streptophyta</taxon>
        <taxon>Embryophyta</taxon>
        <taxon>Tracheophyta</taxon>
        <taxon>Spermatophyta</taxon>
        <taxon>Magnoliopsida</taxon>
        <taxon>eudicotyledons</taxon>
        <taxon>Gunneridae</taxon>
        <taxon>Pentapetalae</taxon>
        <taxon>rosids</taxon>
        <taxon>fabids</taxon>
        <taxon>Malpighiales</taxon>
        <taxon>Salicaceae</taxon>
        <taxon>Saliceae</taxon>
        <taxon>Salix</taxon>
    </lineage>
</organism>